<protein>
    <recommendedName>
        <fullName evidence="2">Core-binding (CB) domain-containing protein</fullName>
    </recommendedName>
</protein>
<dbReference type="SUPFAM" id="SSF56349">
    <property type="entry name" value="DNA breaking-rejoining enzymes"/>
    <property type="match status" value="1"/>
</dbReference>
<accession>A0A382Y169</accession>
<evidence type="ECO:0000256" key="1">
    <source>
        <dbReference type="ARBA" id="ARBA00023125"/>
    </source>
</evidence>
<reference evidence="3" key="1">
    <citation type="submission" date="2018-05" db="EMBL/GenBank/DDBJ databases">
        <authorList>
            <person name="Lanie J.A."/>
            <person name="Ng W.-L."/>
            <person name="Kazmierczak K.M."/>
            <person name="Andrzejewski T.M."/>
            <person name="Davidsen T.M."/>
            <person name="Wayne K.J."/>
            <person name="Tettelin H."/>
            <person name="Glass J.I."/>
            <person name="Rusch D."/>
            <person name="Podicherti R."/>
            <person name="Tsui H.-C.T."/>
            <person name="Winkler M.E."/>
        </authorList>
    </citation>
    <scope>NUCLEOTIDE SEQUENCE</scope>
</reference>
<name>A0A382Y169_9ZZZZ</name>
<evidence type="ECO:0000259" key="2">
    <source>
        <dbReference type="PROSITE" id="PS51900"/>
    </source>
</evidence>
<dbReference type="Gene3D" id="1.10.150.130">
    <property type="match status" value="1"/>
</dbReference>
<sequence length="267" mass="30145">TKTLTYIMSKIRLIERDTTQPKKGDPSQIAYRYKYEVLAPAKLFGKRIRQYFKTKTEARDYKLGLETKLQNEKLTPLYQDIHLCAVRFQKLLTVGQMEAALTQAVSHYSQSSMSLEELADSFLAQVLGDFEMGHIGEAYKHDVEVRAPKLAPWLGQPDVRDVDKKMVEAFINARLKAGAAPRTVLNYCRVLSAIIQKGVDEKLILENPVAKARMPKVVSPVHIITPKDIATLLKTASGMTKELPLIIPRLMFGLFTGLRSSEIQRLT</sequence>
<dbReference type="EMBL" id="UINC01171768">
    <property type="protein sequence ID" value="SVD76501.1"/>
    <property type="molecule type" value="Genomic_DNA"/>
</dbReference>
<dbReference type="InterPro" id="IPR044068">
    <property type="entry name" value="CB"/>
</dbReference>
<organism evidence="3">
    <name type="scientific">marine metagenome</name>
    <dbReference type="NCBI Taxonomy" id="408172"/>
    <lineage>
        <taxon>unclassified sequences</taxon>
        <taxon>metagenomes</taxon>
        <taxon>ecological metagenomes</taxon>
    </lineage>
</organism>
<dbReference type="InterPro" id="IPR011010">
    <property type="entry name" value="DNA_brk_join_enz"/>
</dbReference>
<dbReference type="PROSITE" id="PS51900">
    <property type="entry name" value="CB"/>
    <property type="match status" value="1"/>
</dbReference>
<proteinExistence type="predicted"/>
<feature type="domain" description="Core-binding (CB)" evidence="2">
    <location>
        <begin position="113"/>
        <end position="199"/>
    </location>
</feature>
<gene>
    <name evidence="3" type="ORF">METZ01_LOCUS429355</name>
</gene>
<dbReference type="InterPro" id="IPR010998">
    <property type="entry name" value="Integrase_recombinase_N"/>
</dbReference>
<keyword evidence="1" id="KW-0238">DNA-binding</keyword>
<dbReference type="AlphaFoldDB" id="A0A382Y169"/>
<evidence type="ECO:0000313" key="3">
    <source>
        <dbReference type="EMBL" id="SVD76501.1"/>
    </source>
</evidence>
<dbReference type="GO" id="GO:0003677">
    <property type="term" value="F:DNA binding"/>
    <property type="evidence" value="ECO:0007669"/>
    <property type="project" value="UniProtKB-KW"/>
</dbReference>
<feature type="non-terminal residue" evidence="3">
    <location>
        <position position="1"/>
    </location>
</feature>
<feature type="non-terminal residue" evidence="3">
    <location>
        <position position="267"/>
    </location>
</feature>